<dbReference type="EMBL" id="QOQW01000007">
    <property type="protein sequence ID" value="RCK80198.1"/>
    <property type="molecule type" value="Genomic_DNA"/>
</dbReference>
<protein>
    <submittedName>
        <fullName evidence="1">Uncharacterized protein</fullName>
    </submittedName>
</protein>
<evidence type="ECO:0000313" key="2">
    <source>
        <dbReference type="Proteomes" id="UP000252355"/>
    </source>
</evidence>
<name>A0A367ZPY5_9BACT</name>
<accession>A0A367ZPY5</accession>
<comment type="caution">
    <text evidence="1">The sequence shown here is derived from an EMBL/GenBank/DDBJ whole genome shotgun (WGS) entry which is preliminary data.</text>
</comment>
<sequence length="231" mass="25618">MAALLILAFAFIPLVGVIGTGTSDTDVTNSYIFAQTAARSILENLLDSVPFECVHLEPGTVADLDGSNAEDHVARFTDTPSYQVASFLALLGNKTDQLGRGTLTDSRGTSYAVKLLIFPVEGLDTNIPDPTQELVLTYLPRPLFEQANVGGHPAWYTSDEFVPPGVNRPYDYELNPIQTNARNLGVPFGTNASERYCMMKRFLLRIRWRMPPNRERFLEVYTAKANLSRVD</sequence>
<evidence type="ECO:0000313" key="1">
    <source>
        <dbReference type="EMBL" id="RCK80198.1"/>
    </source>
</evidence>
<dbReference type="Proteomes" id="UP000252355">
    <property type="component" value="Unassembled WGS sequence"/>
</dbReference>
<proteinExistence type="predicted"/>
<gene>
    <name evidence="1" type="ORF">OZSIB_3380</name>
</gene>
<organism evidence="1 2">
    <name type="scientific">Candidatus Ozemobacter sibiricus</name>
    <dbReference type="NCBI Taxonomy" id="2268124"/>
    <lineage>
        <taxon>Bacteria</taxon>
        <taxon>Candidatus Ozemobacteria</taxon>
        <taxon>Candidatus Ozemobacterales</taxon>
        <taxon>Candidatus Ozemobacteraceae</taxon>
        <taxon>Candidatus Ozemobacter</taxon>
    </lineage>
</organism>
<reference evidence="1 2" key="1">
    <citation type="submission" date="2018-05" db="EMBL/GenBank/DDBJ databases">
        <title>A metagenomic window into the 2 km-deep terrestrial subsurface aquifer revealed taxonomically and functionally diverse microbial community comprising novel uncultured bacterial lineages.</title>
        <authorList>
            <person name="Kadnikov V.V."/>
            <person name="Mardanov A.V."/>
            <person name="Beletsky A.V."/>
            <person name="Banks D."/>
            <person name="Pimenov N.V."/>
            <person name="Frank Y.A."/>
            <person name="Karnachuk O.V."/>
            <person name="Ravin N.V."/>
        </authorList>
    </citation>
    <scope>NUCLEOTIDE SEQUENCE [LARGE SCALE GENOMIC DNA]</scope>
    <source>
        <strain evidence="1">BY5</strain>
    </source>
</reference>
<dbReference type="AlphaFoldDB" id="A0A367ZPY5"/>